<dbReference type="STRING" id="660025.F9FMX6"/>
<comment type="caution">
    <text evidence="1">The sequence shown here is derived from an EMBL/GenBank/DDBJ whole genome shotgun (WGS) entry which is preliminary data.</text>
</comment>
<dbReference type="EMBL" id="AFQF01002291">
    <property type="protein sequence ID" value="EGU81749.1"/>
    <property type="molecule type" value="Genomic_DNA"/>
</dbReference>
<dbReference type="AlphaFoldDB" id="F9FMX6"/>
<accession>F9FMX6</accession>
<proteinExistence type="predicted"/>
<dbReference type="OrthoDB" id="10071171at2759"/>
<sequence>MEMLEILNDIYANPAKVGARDLVDWFMTNGGKEPRRRYQAEVVNHFCHSSELQELQSNSSNLSSRRSCLIDDRTSNGIVSTTLGQRKPLTSHEMFNRLVETRFHEPPSNGGPKKPNTDRRLVFIMNPDSHALESYPRGMQLDPFTTGKHDAELPILDPDDYFLTSLECQLLVFKDEWMNTAQRFKQRVETYVDGFEFALASKESQQPLAWLRHARRKLTELVVCLETTIDCWDNFTYPDHMQTRYGRQSMVSIEQTFAEVRNCLKELYNIRTLCDEHERTLNLHNIDEQYRISRMQAQVAESCVAHYPRGGNPLYAGGSNP</sequence>
<evidence type="ECO:0000313" key="1">
    <source>
        <dbReference type="EMBL" id="EGU81749.1"/>
    </source>
</evidence>
<name>F9FMX6_FUSOF</name>
<gene>
    <name evidence="1" type="ORF">FOXB_07756</name>
</gene>
<organism evidence="1">
    <name type="scientific">Fusarium oxysporum (strain Fo5176)</name>
    <name type="common">Fusarium vascular wilt</name>
    <dbReference type="NCBI Taxonomy" id="660025"/>
    <lineage>
        <taxon>Eukaryota</taxon>
        <taxon>Fungi</taxon>
        <taxon>Dikarya</taxon>
        <taxon>Ascomycota</taxon>
        <taxon>Pezizomycotina</taxon>
        <taxon>Sordariomycetes</taxon>
        <taxon>Hypocreomycetidae</taxon>
        <taxon>Hypocreales</taxon>
        <taxon>Nectriaceae</taxon>
        <taxon>Fusarium</taxon>
        <taxon>Fusarium oxysporum species complex</taxon>
    </lineage>
</organism>
<reference evidence="1" key="1">
    <citation type="journal article" date="2012" name="Mol. Plant Microbe Interact.">
        <title>A highly conserved effector in Fusarium oxysporum is required for full virulence on Arabidopsis.</title>
        <authorList>
            <person name="Thatcher L.F."/>
            <person name="Gardiner D.M."/>
            <person name="Kazan K."/>
            <person name="Manners J."/>
        </authorList>
    </citation>
    <scope>NUCLEOTIDE SEQUENCE [LARGE SCALE GENOMIC DNA]</scope>
    <source>
        <strain evidence="1">Fo5176</strain>
    </source>
</reference>
<protein>
    <submittedName>
        <fullName evidence="1">Uncharacterized protein</fullName>
    </submittedName>
</protein>